<evidence type="ECO:0000256" key="1">
    <source>
        <dbReference type="SAM" id="MobiDB-lite"/>
    </source>
</evidence>
<reference evidence="2 3" key="1">
    <citation type="journal article" date="2019" name="Sci. Rep.">
        <title>Orb-weaving spider Araneus ventricosus genome elucidates the spidroin gene catalogue.</title>
        <authorList>
            <person name="Kono N."/>
            <person name="Nakamura H."/>
            <person name="Ohtoshi R."/>
            <person name="Moran D.A.P."/>
            <person name="Shinohara A."/>
            <person name="Yoshida Y."/>
            <person name="Fujiwara M."/>
            <person name="Mori M."/>
            <person name="Tomita M."/>
            <person name="Arakawa K."/>
        </authorList>
    </citation>
    <scope>NUCLEOTIDE SEQUENCE [LARGE SCALE GENOMIC DNA]</scope>
</reference>
<feature type="region of interest" description="Disordered" evidence="1">
    <location>
        <begin position="1"/>
        <end position="26"/>
    </location>
</feature>
<feature type="compositionally biased region" description="Basic and acidic residues" evidence="1">
    <location>
        <begin position="17"/>
        <end position="26"/>
    </location>
</feature>
<evidence type="ECO:0000313" key="2">
    <source>
        <dbReference type="EMBL" id="GBO01908.1"/>
    </source>
</evidence>
<gene>
    <name evidence="2" type="ORF">AVEN_200972_1</name>
</gene>
<dbReference type="EMBL" id="BGPR01029839">
    <property type="protein sequence ID" value="GBO01908.1"/>
    <property type="molecule type" value="Genomic_DNA"/>
</dbReference>
<keyword evidence="3" id="KW-1185">Reference proteome</keyword>
<dbReference type="Proteomes" id="UP000499080">
    <property type="component" value="Unassembled WGS sequence"/>
</dbReference>
<evidence type="ECO:0000313" key="3">
    <source>
        <dbReference type="Proteomes" id="UP000499080"/>
    </source>
</evidence>
<name>A0A4Y2TMZ2_ARAVE</name>
<protein>
    <submittedName>
        <fullName evidence="2">Uncharacterized protein</fullName>
    </submittedName>
</protein>
<dbReference type="OrthoDB" id="6419079at2759"/>
<sequence length="230" mass="26679">MKRSHEGTDDEPPNSKMKTDSVKESDVSILKEIRDKLENEGNHITDEMNRVKQEYYMSYIKNVMKQLPLSKNIMEPLMEEPEGHDEFLRLFSVAKTVVHSEIQLKKLKAFNAIYDMINGLVGKIVHDRYISPYLRNYINSVQLNRAFKVYQETLTADDQGNALELQCIAYLIQTELEKQEPLKVPNPLYNRFTQQMKAVSQYVTVLLSTFSAPTFNFGGKQITFENEMDP</sequence>
<comment type="caution">
    <text evidence="2">The sequence shown here is derived from an EMBL/GenBank/DDBJ whole genome shotgun (WGS) entry which is preliminary data.</text>
</comment>
<dbReference type="AlphaFoldDB" id="A0A4Y2TMZ2"/>
<proteinExistence type="predicted"/>
<accession>A0A4Y2TMZ2</accession>
<organism evidence="2 3">
    <name type="scientific">Araneus ventricosus</name>
    <name type="common">Orbweaver spider</name>
    <name type="synonym">Epeira ventricosa</name>
    <dbReference type="NCBI Taxonomy" id="182803"/>
    <lineage>
        <taxon>Eukaryota</taxon>
        <taxon>Metazoa</taxon>
        <taxon>Ecdysozoa</taxon>
        <taxon>Arthropoda</taxon>
        <taxon>Chelicerata</taxon>
        <taxon>Arachnida</taxon>
        <taxon>Araneae</taxon>
        <taxon>Araneomorphae</taxon>
        <taxon>Entelegynae</taxon>
        <taxon>Araneoidea</taxon>
        <taxon>Araneidae</taxon>
        <taxon>Araneus</taxon>
    </lineage>
</organism>